<dbReference type="OrthoDB" id="5624218at2"/>
<gene>
    <name evidence="1" type="ORF">F1188_11040</name>
</gene>
<dbReference type="RefSeq" id="WP_150062479.1">
    <property type="nucleotide sequence ID" value="NZ_JACHII010000021.1"/>
</dbReference>
<dbReference type="InterPro" id="IPR056209">
    <property type="entry name" value="SU10_adaptor"/>
</dbReference>
<dbReference type="Pfam" id="PF24175">
    <property type="entry name" value="SU10_adaptor"/>
    <property type="match status" value="1"/>
</dbReference>
<keyword evidence="2" id="KW-1185">Reference proteome</keyword>
<proteinExistence type="predicted"/>
<reference evidence="1 2" key="1">
    <citation type="submission" date="2019-09" db="EMBL/GenBank/DDBJ databases">
        <title>Genome sequence of Roseospira marina, one of the more divergent members of the non-sulfur purple photosynthetic bacterial family, the Rhodospirillaceae.</title>
        <authorList>
            <person name="Meyer T."/>
            <person name="Kyndt J."/>
        </authorList>
    </citation>
    <scope>NUCLEOTIDE SEQUENCE [LARGE SCALE GENOMIC DNA]</scope>
    <source>
        <strain evidence="1 2">DSM 15113</strain>
    </source>
</reference>
<accession>A0A5M6ICD9</accession>
<dbReference type="AlphaFoldDB" id="A0A5M6ICD9"/>
<protein>
    <submittedName>
        <fullName evidence="1">Uncharacterized protein</fullName>
    </submittedName>
</protein>
<evidence type="ECO:0000313" key="1">
    <source>
        <dbReference type="EMBL" id="KAA5605429.1"/>
    </source>
</evidence>
<dbReference type="EMBL" id="VWPJ01000009">
    <property type="protein sequence ID" value="KAA5605429.1"/>
    <property type="molecule type" value="Genomic_DNA"/>
</dbReference>
<name>A0A5M6ICD9_9PROT</name>
<sequence length="232" mass="25061">MAAILDAGAIATQALRAIGHLAPIDSAADAAEHQIALTWLDIVLAELAETERLWPLVPTAQAVPLVAGQDSYRLAMHVVPQFAVVTRLGLRDAAGRETPVALVRRADWDAIDDKTAVGMPEAAHLLDDEAQTLRLWPTPADANRTLVVTGQRHSADITTRRGGSVPHGLSPGWNRFLIKAVAAEIAGGPVLTLPVGERDRLRAEAMDAKARLLAHRGREQVDRPRRVRPWGQ</sequence>
<evidence type="ECO:0000313" key="2">
    <source>
        <dbReference type="Proteomes" id="UP000324065"/>
    </source>
</evidence>
<dbReference type="Proteomes" id="UP000324065">
    <property type="component" value="Unassembled WGS sequence"/>
</dbReference>
<organism evidence="1 2">
    <name type="scientific">Roseospira marina</name>
    <dbReference type="NCBI Taxonomy" id="140057"/>
    <lineage>
        <taxon>Bacteria</taxon>
        <taxon>Pseudomonadati</taxon>
        <taxon>Pseudomonadota</taxon>
        <taxon>Alphaproteobacteria</taxon>
        <taxon>Rhodospirillales</taxon>
        <taxon>Rhodospirillaceae</taxon>
        <taxon>Roseospira</taxon>
    </lineage>
</organism>
<comment type="caution">
    <text evidence="1">The sequence shown here is derived from an EMBL/GenBank/DDBJ whole genome shotgun (WGS) entry which is preliminary data.</text>
</comment>